<dbReference type="PROSITE" id="PS52038">
    <property type="entry name" value="TOPO_IB_2"/>
    <property type="match status" value="1"/>
</dbReference>
<evidence type="ECO:0000256" key="2">
    <source>
        <dbReference type="ARBA" id="ARBA00006645"/>
    </source>
</evidence>
<name>A0A4V3BL50_9MICO</name>
<dbReference type="InterPro" id="IPR049331">
    <property type="entry name" value="Top1B_N_bact"/>
</dbReference>
<dbReference type="Proteomes" id="UP000295764">
    <property type="component" value="Unassembled WGS sequence"/>
</dbReference>
<dbReference type="GO" id="GO:0006265">
    <property type="term" value="P:DNA topological change"/>
    <property type="evidence" value="ECO:0007669"/>
    <property type="project" value="InterPro"/>
</dbReference>
<comment type="similarity">
    <text evidence="2">Belongs to the type IB topoisomerase family.</text>
</comment>
<evidence type="ECO:0000259" key="7">
    <source>
        <dbReference type="Pfam" id="PF01028"/>
    </source>
</evidence>
<evidence type="ECO:0000313" key="9">
    <source>
        <dbReference type="EMBL" id="TDN45292.1"/>
    </source>
</evidence>
<dbReference type="AlphaFoldDB" id="A0A4V3BL50"/>
<dbReference type="InterPro" id="IPR014711">
    <property type="entry name" value="TopoI_cat_a-hlx-sub_euk"/>
</dbReference>
<dbReference type="Gene3D" id="3.30.66.10">
    <property type="entry name" value="DNA topoisomerase I domain"/>
    <property type="match status" value="1"/>
</dbReference>
<feature type="domain" description="DNA topoisomerase I catalytic core eukaryotic-type" evidence="7">
    <location>
        <begin position="106"/>
        <end position="312"/>
    </location>
</feature>
<dbReference type="Gene3D" id="3.90.15.10">
    <property type="entry name" value="Topoisomerase I, Chain A, domain 3"/>
    <property type="match status" value="1"/>
</dbReference>
<dbReference type="GO" id="GO:0003677">
    <property type="term" value="F:DNA binding"/>
    <property type="evidence" value="ECO:0007669"/>
    <property type="project" value="UniProtKB-KW"/>
</dbReference>
<dbReference type="EMBL" id="SNVW01000003">
    <property type="protein sequence ID" value="TDN45292.1"/>
    <property type="molecule type" value="Genomic_DNA"/>
</dbReference>
<protein>
    <recommendedName>
        <fullName evidence="3">DNA topoisomerase</fullName>
        <ecNumber evidence="3">5.6.2.1</ecNumber>
    </recommendedName>
</protein>
<evidence type="ECO:0000259" key="8">
    <source>
        <dbReference type="Pfam" id="PF21338"/>
    </source>
</evidence>
<sequence length="349" mass="39101">MRARTAPPGPDPVRSQAHACCIDDVTRLRRSATNGRGYHRIRSGRGFSYRDPDGTTVTDPEVRQRLEDFVIPPAWDDVWISPYENGHILATGIDGAGRRQYMYHPSWRQRMDRIKYDRALALAESLPSARRMVTQDLRRPEPDRQRALAAAFRMLDQGSLRVGSERYATEHGSRGLSTLLCAHAHVSGDDIELDFPGKSGQEWSSSIHDPDLATVIVGMKRRGPNARLLSFRERRGAEWEPLSAEDINAYVKERAGEEFTAKDFRTLHGTVAAAVDLAETGPQPSQAKRRKAVSHAVKVASDELGNTPTVCRQSYIDPRLLDAYDHGETIDPARLHAAESEVRALLYRQ</sequence>
<proteinExistence type="inferred from homology"/>
<accession>A0A4V3BL50</accession>
<dbReference type="InterPro" id="IPR011010">
    <property type="entry name" value="DNA_brk_join_enz"/>
</dbReference>
<gene>
    <name evidence="9" type="ORF">EDF64_103216</name>
</gene>
<comment type="caution">
    <text evidence="9">The sequence shown here is derived from an EMBL/GenBank/DDBJ whole genome shotgun (WGS) entry which is preliminary data.</text>
</comment>
<dbReference type="InterPro" id="IPR035447">
    <property type="entry name" value="DNA_topo_I_N_sf"/>
</dbReference>
<evidence type="ECO:0000313" key="10">
    <source>
        <dbReference type="Proteomes" id="UP000295764"/>
    </source>
</evidence>
<evidence type="ECO:0000256" key="6">
    <source>
        <dbReference type="ARBA" id="ARBA00023235"/>
    </source>
</evidence>
<dbReference type="Gene3D" id="1.10.132.120">
    <property type="match status" value="1"/>
</dbReference>
<evidence type="ECO:0000256" key="5">
    <source>
        <dbReference type="ARBA" id="ARBA00023125"/>
    </source>
</evidence>
<dbReference type="STRING" id="2035.RU06_02575"/>
<dbReference type="InterPro" id="IPR013500">
    <property type="entry name" value="TopoI_cat_euk"/>
</dbReference>
<dbReference type="Pfam" id="PF01028">
    <property type="entry name" value="Topoisom_I"/>
    <property type="match status" value="1"/>
</dbReference>
<dbReference type="PRINTS" id="PR00416">
    <property type="entry name" value="EUTPISMRASEI"/>
</dbReference>
<dbReference type="InterPro" id="IPR001631">
    <property type="entry name" value="TopoI"/>
</dbReference>
<dbReference type="EC" id="5.6.2.1" evidence="3"/>
<organism evidence="9 10">
    <name type="scientific">Curtobacterium flaccumfaciens</name>
    <dbReference type="NCBI Taxonomy" id="2035"/>
    <lineage>
        <taxon>Bacteria</taxon>
        <taxon>Bacillati</taxon>
        <taxon>Actinomycetota</taxon>
        <taxon>Actinomycetes</taxon>
        <taxon>Micrococcales</taxon>
        <taxon>Microbacteriaceae</taxon>
        <taxon>Curtobacterium</taxon>
    </lineage>
</organism>
<evidence type="ECO:0000256" key="3">
    <source>
        <dbReference type="ARBA" id="ARBA00012891"/>
    </source>
</evidence>
<keyword evidence="6 9" id="KW-0413">Isomerase</keyword>
<evidence type="ECO:0000256" key="1">
    <source>
        <dbReference type="ARBA" id="ARBA00000213"/>
    </source>
</evidence>
<evidence type="ECO:0000256" key="4">
    <source>
        <dbReference type="ARBA" id="ARBA00023029"/>
    </source>
</evidence>
<dbReference type="SUPFAM" id="SSF56349">
    <property type="entry name" value="DNA breaking-rejoining enzymes"/>
    <property type="match status" value="1"/>
</dbReference>
<dbReference type="Pfam" id="PF21338">
    <property type="entry name" value="Top1B_N_bact"/>
    <property type="match status" value="1"/>
</dbReference>
<keyword evidence="5" id="KW-0238">DNA-binding</keyword>
<keyword evidence="4" id="KW-0799">Topoisomerase</keyword>
<dbReference type="SUPFAM" id="SSF55869">
    <property type="entry name" value="DNA topoisomerase I domain"/>
    <property type="match status" value="1"/>
</dbReference>
<dbReference type="GO" id="GO:0003917">
    <property type="term" value="F:DNA topoisomerase type I (single strand cut, ATP-independent) activity"/>
    <property type="evidence" value="ECO:0007669"/>
    <property type="project" value="UniProtKB-EC"/>
</dbReference>
<feature type="domain" description="DNA topoisomerase IB N-terminal" evidence="8">
    <location>
        <begin position="46"/>
        <end position="94"/>
    </location>
</feature>
<comment type="catalytic activity">
    <reaction evidence="1">
        <text>ATP-independent breakage of single-stranded DNA, followed by passage and rejoining.</text>
        <dbReference type="EC" id="5.6.2.1"/>
    </reaction>
</comment>
<reference evidence="9 10" key="1">
    <citation type="submission" date="2019-03" db="EMBL/GenBank/DDBJ databases">
        <title>Genomic analyses of the natural microbiome of Caenorhabditis elegans.</title>
        <authorList>
            <person name="Samuel B."/>
        </authorList>
    </citation>
    <scope>NUCLEOTIDE SEQUENCE [LARGE SCALE GENOMIC DNA]</scope>
    <source>
        <strain evidence="9 10">JUb65</strain>
    </source>
</reference>